<feature type="compositionally biased region" description="Low complexity" evidence="2">
    <location>
        <begin position="71"/>
        <end position="81"/>
    </location>
</feature>
<name>A0A550CLB9_9AGAR</name>
<dbReference type="InterPro" id="IPR001810">
    <property type="entry name" value="F-box_dom"/>
</dbReference>
<reference evidence="4 5" key="1">
    <citation type="journal article" date="2019" name="New Phytol.">
        <title>Comparative genomics reveals unique wood-decay strategies and fruiting body development in the Schizophyllaceae.</title>
        <authorList>
            <person name="Almasi E."/>
            <person name="Sahu N."/>
            <person name="Krizsan K."/>
            <person name="Balint B."/>
            <person name="Kovacs G.M."/>
            <person name="Kiss B."/>
            <person name="Cseklye J."/>
            <person name="Drula E."/>
            <person name="Henrissat B."/>
            <person name="Nagy I."/>
            <person name="Chovatia M."/>
            <person name="Adam C."/>
            <person name="LaButti K."/>
            <person name="Lipzen A."/>
            <person name="Riley R."/>
            <person name="Grigoriev I.V."/>
            <person name="Nagy L.G."/>
        </authorList>
    </citation>
    <scope>NUCLEOTIDE SEQUENCE [LARGE SCALE GENOMIC DNA]</scope>
    <source>
        <strain evidence="4 5">NL-1724</strain>
    </source>
</reference>
<dbReference type="PANTHER" id="PTHR12874:SF9">
    <property type="entry name" value="F-BOX ONLY PROTEIN 48"/>
    <property type="match status" value="1"/>
</dbReference>
<dbReference type="Proteomes" id="UP000320762">
    <property type="component" value="Unassembled WGS sequence"/>
</dbReference>
<dbReference type="EMBL" id="VDMD01000005">
    <property type="protein sequence ID" value="TRM65603.1"/>
    <property type="molecule type" value="Genomic_DNA"/>
</dbReference>
<protein>
    <recommendedName>
        <fullName evidence="3">F-box domain-containing protein</fullName>
    </recommendedName>
</protein>
<accession>A0A550CLB9</accession>
<dbReference type="AlphaFoldDB" id="A0A550CLB9"/>
<evidence type="ECO:0000313" key="5">
    <source>
        <dbReference type="Proteomes" id="UP000320762"/>
    </source>
</evidence>
<sequence length="474" mass="53789">MVSAAAQSQESEDLRKFREAWKAEVQRRRGHTSLSSTDYRDDERHLKDEDGEHDGILATTSEDTPRPRGKVPTVHPTSTSTVHLNPKLSVALDVYRRAVQCEQRGALDDALTLYRQAFRMESNIDRLYQREEMILSLLEPPPPPVPLVAPSDDALAEQLQNGLTLQPAVQVSGVVTGTLAEVIAGFPPDAAFEPEEENQLVPLNGLPDEIILHVLRLLDTTALERFASVCRKARLLTLDRGIWREHVAATYQPPQVPSLEALQAVISSFLRDYRRLYIEHPRVRLDGVYIAVCHYVRQGLSENHWVNISHLITYHRFLRFFPNGEVLTLLANEEHAPKDIIPQLRPELKMHGLLRGNWRIVRDTVELTNLMDASGRYNARRPRHGGSQSHAHGTQAHSHAHSHTSHAHPPSELPEVRYVFTMDLQLRSRPLGRWNKLDWASYNVVNLATGDISPVALKNERPFWFSKVKSYGAY</sequence>
<dbReference type="OrthoDB" id="2117972at2759"/>
<dbReference type="Pfam" id="PF19270">
    <property type="entry name" value="FBO_C"/>
    <property type="match status" value="1"/>
</dbReference>
<dbReference type="PANTHER" id="PTHR12874">
    <property type="entry name" value="F-BOX ONLY PROTEIN 48-RELATED"/>
    <property type="match status" value="1"/>
</dbReference>
<evidence type="ECO:0000313" key="4">
    <source>
        <dbReference type="EMBL" id="TRM65603.1"/>
    </source>
</evidence>
<dbReference type="GO" id="GO:0005737">
    <property type="term" value="C:cytoplasm"/>
    <property type="evidence" value="ECO:0007669"/>
    <property type="project" value="TreeGrafter"/>
</dbReference>
<dbReference type="PROSITE" id="PS50181">
    <property type="entry name" value="FBOX"/>
    <property type="match status" value="1"/>
</dbReference>
<dbReference type="SMART" id="SM00256">
    <property type="entry name" value="FBOX"/>
    <property type="match status" value="1"/>
</dbReference>
<dbReference type="Gene3D" id="1.20.1280.50">
    <property type="match status" value="1"/>
</dbReference>
<feature type="region of interest" description="Disordered" evidence="2">
    <location>
        <begin position="376"/>
        <end position="411"/>
    </location>
</feature>
<feature type="compositionally biased region" description="Low complexity" evidence="2">
    <location>
        <begin position="387"/>
        <end position="397"/>
    </location>
</feature>
<feature type="domain" description="F-box" evidence="3">
    <location>
        <begin position="200"/>
        <end position="246"/>
    </location>
</feature>
<gene>
    <name evidence="4" type="ORF">BD626DRAFT_489298</name>
</gene>
<dbReference type="Pfam" id="PF12937">
    <property type="entry name" value="F-box-like"/>
    <property type="match status" value="1"/>
</dbReference>
<dbReference type="GO" id="GO:0019005">
    <property type="term" value="C:SCF ubiquitin ligase complex"/>
    <property type="evidence" value="ECO:0007669"/>
    <property type="project" value="TreeGrafter"/>
</dbReference>
<keyword evidence="1" id="KW-0833">Ubl conjugation pathway</keyword>
<dbReference type="SUPFAM" id="SSF81383">
    <property type="entry name" value="F-box domain"/>
    <property type="match status" value="1"/>
</dbReference>
<feature type="compositionally biased region" description="Basic and acidic residues" evidence="2">
    <location>
        <begin position="38"/>
        <end position="55"/>
    </location>
</feature>
<comment type="caution">
    <text evidence="4">The sequence shown here is derived from an EMBL/GenBank/DDBJ whole genome shotgun (WGS) entry which is preliminary data.</text>
</comment>
<evidence type="ECO:0000259" key="3">
    <source>
        <dbReference type="PROSITE" id="PS50181"/>
    </source>
</evidence>
<evidence type="ECO:0000256" key="2">
    <source>
        <dbReference type="SAM" id="MobiDB-lite"/>
    </source>
</evidence>
<evidence type="ECO:0000256" key="1">
    <source>
        <dbReference type="ARBA" id="ARBA00022786"/>
    </source>
</evidence>
<dbReference type="InterPro" id="IPR036047">
    <property type="entry name" value="F-box-like_dom_sf"/>
</dbReference>
<feature type="region of interest" description="Disordered" evidence="2">
    <location>
        <begin position="23"/>
        <end position="81"/>
    </location>
</feature>
<keyword evidence="5" id="KW-1185">Reference proteome</keyword>
<dbReference type="GO" id="GO:0031146">
    <property type="term" value="P:SCF-dependent proteasomal ubiquitin-dependent protein catabolic process"/>
    <property type="evidence" value="ECO:0007669"/>
    <property type="project" value="TreeGrafter"/>
</dbReference>
<dbReference type="STRING" id="97359.A0A550CLB9"/>
<dbReference type="InterPro" id="IPR045464">
    <property type="entry name" value="Hrt3/FBXO9_C"/>
</dbReference>
<organism evidence="4 5">
    <name type="scientific">Schizophyllum amplum</name>
    <dbReference type="NCBI Taxonomy" id="97359"/>
    <lineage>
        <taxon>Eukaryota</taxon>
        <taxon>Fungi</taxon>
        <taxon>Dikarya</taxon>
        <taxon>Basidiomycota</taxon>
        <taxon>Agaricomycotina</taxon>
        <taxon>Agaricomycetes</taxon>
        <taxon>Agaricomycetidae</taxon>
        <taxon>Agaricales</taxon>
        <taxon>Schizophyllaceae</taxon>
        <taxon>Schizophyllum</taxon>
    </lineage>
</organism>
<proteinExistence type="predicted"/>